<gene>
    <name evidence="1" type="ORF">FMEXI_683</name>
</gene>
<comment type="caution">
    <text evidence="1">The sequence shown here is derived from an EMBL/GenBank/DDBJ whole genome shotgun (WGS) entry which is preliminary data.</text>
</comment>
<evidence type="ECO:0000313" key="1">
    <source>
        <dbReference type="EMBL" id="KAF5557519.1"/>
    </source>
</evidence>
<dbReference type="AlphaFoldDB" id="A0A8H5JLB2"/>
<dbReference type="EMBL" id="JAAOAM010000019">
    <property type="protein sequence ID" value="KAF5557519.1"/>
    <property type="molecule type" value="Genomic_DNA"/>
</dbReference>
<dbReference type="Proteomes" id="UP000522262">
    <property type="component" value="Unassembled WGS sequence"/>
</dbReference>
<organism evidence="1 2">
    <name type="scientific">Fusarium mexicanum</name>
    <dbReference type="NCBI Taxonomy" id="751941"/>
    <lineage>
        <taxon>Eukaryota</taxon>
        <taxon>Fungi</taxon>
        <taxon>Dikarya</taxon>
        <taxon>Ascomycota</taxon>
        <taxon>Pezizomycotina</taxon>
        <taxon>Sordariomycetes</taxon>
        <taxon>Hypocreomycetidae</taxon>
        <taxon>Hypocreales</taxon>
        <taxon>Nectriaceae</taxon>
        <taxon>Fusarium</taxon>
        <taxon>Fusarium fujikuroi species complex</taxon>
    </lineage>
</organism>
<evidence type="ECO:0000313" key="2">
    <source>
        <dbReference type="Proteomes" id="UP000522262"/>
    </source>
</evidence>
<accession>A0A8H5JLB2</accession>
<sequence length="111" mass="12401">MPKTNTTKPPHITITITNTKQTMPSGTCTKTNQGAAKWSCEHDIKLVLINDKGKFEDALRDIYPFGFKVDYEYSPSTCRVTALAKTKEPADLQRKLQDVGAILQGRFGRRG</sequence>
<name>A0A8H5JLB2_9HYPO</name>
<proteinExistence type="predicted"/>
<protein>
    <submittedName>
        <fullName evidence="1">Uncharacterized protein</fullName>
    </submittedName>
</protein>
<keyword evidence="2" id="KW-1185">Reference proteome</keyword>
<reference evidence="1 2" key="1">
    <citation type="submission" date="2020-05" db="EMBL/GenBank/DDBJ databases">
        <title>Identification and distribution of gene clusters putatively required for synthesis of sphingolipid metabolism inhibitors in phylogenetically diverse species of the filamentous fungus Fusarium.</title>
        <authorList>
            <person name="Kim H.-S."/>
            <person name="Busman M."/>
            <person name="Brown D.W."/>
            <person name="Divon H."/>
            <person name="Uhlig S."/>
            <person name="Proctor R.H."/>
        </authorList>
    </citation>
    <scope>NUCLEOTIDE SEQUENCE [LARGE SCALE GENOMIC DNA]</scope>
    <source>
        <strain evidence="1 2">NRRL 53147</strain>
    </source>
</reference>